<feature type="site" description="Transition state stabilizer" evidence="5">
    <location>
        <position position="159"/>
    </location>
</feature>
<dbReference type="InterPro" id="IPR000649">
    <property type="entry name" value="IF-2B-related"/>
</dbReference>
<comment type="catalytic activity">
    <reaction evidence="3">
        <text>5-(methylsulfanyl)-alpha-D-ribose 1-phosphate = 5-(methylsulfanyl)-D-ribulose 1-phosphate</text>
        <dbReference type="Rhea" id="RHEA:19989"/>
        <dbReference type="ChEBI" id="CHEBI:58533"/>
        <dbReference type="ChEBI" id="CHEBI:58548"/>
        <dbReference type="EC" id="5.3.1.23"/>
    </reaction>
    <physiologicalReaction direction="left-to-right" evidence="3">
        <dbReference type="Rhea" id="RHEA:19990"/>
    </physiologicalReaction>
</comment>
<dbReference type="FunFam" id="1.20.120.420:FF:000003">
    <property type="entry name" value="Methylthioribose-1-phosphate isomerase"/>
    <property type="match status" value="1"/>
</dbReference>
<dbReference type="PATRIC" id="fig|106634.4.peg.1324"/>
<comment type="similarity">
    <text evidence="5">Belongs to the EIF-2B alpha/beta/delta subunits family. MtnA subfamily.</text>
</comment>
<dbReference type="AlphaFoldDB" id="A0A0G3G691"/>
<dbReference type="InterPro" id="IPR011559">
    <property type="entry name" value="Initiation_fac_2B_a/b/d"/>
</dbReference>
<organism evidence="6 7">
    <name type="scientific">Thioalkalivibrio versutus</name>
    <dbReference type="NCBI Taxonomy" id="106634"/>
    <lineage>
        <taxon>Bacteria</taxon>
        <taxon>Pseudomonadati</taxon>
        <taxon>Pseudomonadota</taxon>
        <taxon>Gammaproteobacteria</taxon>
        <taxon>Chromatiales</taxon>
        <taxon>Ectothiorhodospiraceae</taxon>
        <taxon>Thioalkalivibrio</taxon>
    </lineage>
</organism>
<dbReference type="GO" id="GO:0019509">
    <property type="term" value="P:L-methionine salvage from methylthioadenosine"/>
    <property type="evidence" value="ECO:0007669"/>
    <property type="project" value="UniProtKB-UniRule"/>
</dbReference>
<comment type="function">
    <text evidence="4">Catalyzes the interconversion of methylthioribose-1-phosphate (MTR-1-P) into methylthioribulose-1-phosphate (MTRu-1-P). Also catalyzes the interconversion of 5-deoxyribose 1-phosphate and 5-deoxyribulose 1-phosphate. Part of a bifunctional DHAP-shunt salvage pathway for SAM by-products.</text>
</comment>
<keyword evidence="7" id="KW-1185">Reference proteome</keyword>
<dbReference type="InterPro" id="IPR027363">
    <property type="entry name" value="M1Pi_N"/>
</dbReference>
<evidence type="ECO:0000256" key="2">
    <source>
        <dbReference type="ARBA" id="ARBA00050906"/>
    </source>
</evidence>
<feature type="binding site" evidence="5">
    <location>
        <position position="198"/>
    </location>
    <ligand>
        <name>substrate</name>
    </ligand>
</feature>
<dbReference type="InterPro" id="IPR042529">
    <property type="entry name" value="IF_2B-like_C"/>
</dbReference>
<accession>A0A0G3G691</accession>
<dbReference type="SUPFAM" id="SSF100950">
    <property type="entry name" value="NagB/RpiA/CoA transferase-like"/>
    <property type="match status" value="1"/>
</dbReference>
<dbReference type="NCBIfam" id="TIGR00524">
    <property type="entry name" value="eIF-2B_rel"/>
    <property type="match status" value="1"/>
</dbReference>
<protein>
    <recommendedName>
        <fullName evidence="5">Methylthioribose-1-phosphate isomerase</fullName>
        <shortName evidence="5">M1Pi</shortName>
        <shortName evidence="5">MTR-1-P isomerase</shortName>
        <ecNumber evidence="5">5.3.1.23</ecNumber>
    </recommendedName>
    <alternativeName>
        <fullName evidence="5">S-methyl-5-thioribose-1-phosphate isomerase</fullName>
    </alternativeName>
</protein>
<dbReference type="HAMAP" id="MF_01678">
    <property type="entry name" value="Salvage_MtnA"/>
    <property type="match status" value="1"/>
</dbReference>
<keyword evidence="5" id="KW-0486">Methionine biosynthesis</keyword>
<evidence type="ECO:0000313" key="6">
    <source>
        <dbReference type="EMBL" id="AKJ95027.1"/>
    </source>
</evidence>
<dbReference type="RefSeq" id="WP_047251136.1">
    <property type="nucleotide sequence ID" value="NZ_CP011367.1"/>
</dbReference>
<dbReference type="InterPro" id="IPR037171">
    <property type="entry name" value="NagB/RpiA_transferase-like"/>
</dbReference>
<dbReference type="Gene3D" id="3.40.50.10470">
    <property type="entry name" value="Translation initiation factor eif-2b, domain 2"/>
    <property type="match status" value="1"/>
</dbReference>
<dbReference type="OrthoDB" id="9803436at2"/>
<feature type="binding site" evidence="5">
    <location>
        <begin position="249"/>
        <end position="250"/>
    </location>
    <ligand>
        <name>substrate</name>
    </ligand>
</feature>
<evidence type="ECO:0000256" key="1">
    <source>
        <dbReference type="ARBA" id="ARBA00023235"/>
    </source>
</evidence>
<dbReference type="EC" id="5.3.1.23" evidence="5"/>
<dbReference type="InterPro" id="IPR005251">
    <property type="entry name" value="IF-M1Pi"/>
</dbReference>
<dbReference type="Proteomes" id="UP000064201">
    <property type="component" value="Chromosome"/>
</dbReference>
<evidence type="ECO:0000256" key="3">
    <source>
        <dbReference type="ARBA" id="ARBA00051169"/>
    </source>
</evidence>
<evidence type="ECO:0000313" key="7">
    <source>
        <dbReference type="Proteomes" id="UP000064201"/>
    </source>
</evidence>
<dbReference type="NCBIfam" id="TIGR00512">
    <property type="entry name" value="salvage_mtnA"/>
    <property type="match status" value="1"/>
</dbReference>
<dbReference type="Gene3D" id="1.20.120.420">
    <property type="entry name" value="translation initiation factor eif-2b, domain 1"/>
    <property type="match status" value="1"/>
</dbReference>
<dbReference type="STRING" id="106634.TVD_06475"/>
<dbReference type="EMBL" id="CP011367">
    <property type="protein sequence ID" value="AKJ95027.1"/>
    <property type="molecule type" value="Genomic_DNA"/>
</dbReference>
<keyword evidence="5" id="KW-0028">Amino-acid biosynthesis</keyword>
<dbReference type="PANTHER" id="PTHR43475">
    <property type="entry name" value="METHYLTHIORIBOSE-1-PHOSPHATE ISOMERASE"/>
    <property type="match status" value="1"/>
</dbReference>
<dbReference type="NCBIfam" id="NF004326">
    <property type="entry name" value="PRK05720.1"/>
    <property type="match status" value="1"/>
</dbReference>
<gene>
    <name evidence="5" type="primary">mtnA</name>
    <name evidence="6" type="ORF">TVD_06475</name>
</gene>
<comment type="catalytic activity">
    <reaction evidence="2">
        <text>5-deoxy-alpha-D-ribose 1-phosphate = 5-deoxy-D-ribulose 1-phosphate</text>
        <dbReference type="Rhea" id="RHEA:61296"/>
        <dbReference type="ChEBI" id="CHEBI:58749"/>
        <dbReference type="ChEBI" id="CHEBI:144504"/>
    </reaction>
    <physiologicalReaction direction="left-to-right" evidence="2">
        <dbReference type="Rhea" id="RHEA:61297"/>
    </physiologicalReaction>
</comment>
<evidence type="ECO:0000256" key="5">
    <source>
        <dbReference type="HAMAP-Rule" id="MF_01678"/>
    </source>
</evidence>
<feature type="active site" description="Proton donor" evidence="5">
    <location>
        <position position="239"/>
    </location>
</feature>
<feature type="binding site" evidence="5">
    <location>
        <position position="93"/>
    </location>
    <ligand>
        <name>substrate</name>
    </ligand>
</feature>
<sequence>MNREHSDNIRPIRFREGALQLLDQRRLPQESVWQTYQDAPAVAVAIRDMVVRGAPAIGITAAFGVVLACQRAAGQHDWRARVAVDIETLRGSRPTAVNLFWALDRMQAVVAASESVDAAVSETRAVAERMLEADIAGNRQLGALGAQLIDPGRGVLTHCNTGSLATGGYGTALGVIRAAWDAGRIKEVFADETRPWLQGSRLTAWELVHDGIPVQVLCEGAAASLLRSGRVGWVIVGADRIAANGDTANKIGTYGLALLARAHGVRFMVAAPVATIDFEMADGSGIPIEQRGEDEVLALAGQRVAADGARGYNPAFDVTPADLIDAIVTERGVVEAPTRERLATLREPAAAESATTGA</sequence>
<dbReference type="FunFam" id="3.40.50.10470:FF:000006">
    <property type="entry name" value="Methylthioribose-1-phosphate isomerase"/>
    <property type="match status" value="1"/>
</dbReference>
<comment type="pathway">
    <text evidence="5">Amino-acid biosynthesis; L-methionine biosynthesis via salvage pathway; L-methionine from S-methyl-5-thio-alpha-D-ribose 1-phosphate: step 1/6.</text>
</comment>
<dbReference type="PANTHER" id="PTHR43475:SF1">
    <property type="entry name" value="METHYLTHIORIBOSE-1-PHOSPHATE ISOMERASE"/>
    <property type="match status" value="1"/>
</dbReference>
<feature type="binding site" evidence="5">
    <location>
        <begin position="52"/>
        <end position="54"/>
    </location>
    <ligand>
        <name>substrate</name>
    </ligand>
</feature>
<dbReference type="KEGG" id="tvr:TVD_06475"/>
<proteinExistence type="inferred from homology"/>
<keyword evidence="1 5" id="KW-0413">Isomerase</keyword>
<reference evidence="6 7" key="1">
    <citation type="submission" date="2015-04" db="EMBL/GenBank/DDBJ databases">
        <title>Complete Sequence for the Genome of the Thioalkalivibrio versutus D301.</title>
        <authorList>
            <person name="Mu T."/>
            <person name="Zhou J."/>
            <person name="Xu X."/>
        </authorList>
    </citation>
    <scope>NUCLEOTIDE SEQUENCE [LARGE SCALE GENOMIC DNA]</scope>
    <source>
        <strain evidence="6 7">D301</strain>
    </source>
</reference>
<name>A0A0G3G691_9GAMM</name>
<evidence type="ECO:0000256" key="4">
    <source>
        <dbReference type="ARBA" id="ARBA00058145"/>
    </source>
</evidence>
<dbReference type="GO" id="GO:0046523">
    <property type="term" value="F:S-methyl-5-thioribose-1-phosphate isomerase activity"/>
    <property type="evidence" value="ECO:0007669"/>
    <property type="project" value="UniProtKB-UniRule"/>
</dbReference>
<dbReference type="Pfam" id="PF01008">
    <property type="entry name" value="IF-2B"/>
    <property type="match status" value="1"/>
</dbReference>
<dbReference type="UniPathway" id="UPA00904">
    <property type="reaction ID" value="UER00874"/>
</dbReference>